<evidence type="ECO:0000256" key="1">
    <source>
        <dbReference type="SAM" id="MobiDB-lite"/>
    </source>
</evidence>
<evidence type="ECO:0000313" key="4">
    <source>
        <dbReference type="Proteomes" id="UP000562027"/>
    </source>
</evidence>
<dbReference type="EMBL" id="JACHLP010000002">
    <property type="protein sequence ID" value="MBB4842635.1"/>
    <property type="molecule type" value="Genomic_DNA"/>
</dbReference>
<reference evidence="3 4" key="1">
    <citation type="submission" date="2020-08" db="EMBL/GenBank/DDBJ databases">
        <title>Functional genomics of gut bacteria from endangered species of beetles.</title>
        <authorList>
            <person name="Carlos-Shanley C."/>
        </authorList>
    </citation>
    <scope>NUCLEOTIDE SEQUENCE [LARGE SCALE GENOMIC DNA]</scope>
    <source>
        <strain evidence="3 4">S00239</strain>
    </source>
</reference>
<sequence length="272" mass="28723">MVEFLLVGAVITALGLGLLQYSLLFHSKNIVNHATFMAARAGAIGHAQQSKIRDALEKNLLPLYGGGQTAAELAIAYGKAKADAATNLSIELLSPTKESFDDFADPELKDSVGAGKRVIPNRGLAFQDAVLKTHSGQTLHDANQIKLRVVYGYKPAVPFVDRMMLAVMRQFSGAAEPFHQALLARGRIPIVVHVTQQMLSDAIEDSNISNPGNGNGGQPTDPGPPSQPPVPPNPGGPGNPGNPAPPDCPWWASECRPCQGNNCPTPPPETCG</sequence>
<dbReference type="Proteomes" id="UP000562027">
    <property type="component" value="Unassembled WGS sequence"/>
</dbReference>
<evidence type="ECO:0000259" key="2">
    <source>
        <dbReference type="Pfam" id="PF07811"/>
    </source>
</evidence>
<feature type="compositionally biased region" description="Pro residues" evidence="1">
    <location>
        <begin position="221"/>
        <end position="248"/>
    </location>
</feature>
<protein>
    <recommendedName>
        <fullName evidence="2">TadE-like domain-containing protein</fullName>
    </recommendedName>
</protein>
<evidence type="ECO:0000313" key="3">
    <source>
        <dbReference type="EMBL" id="MBB4842635.1"/>
    </source>
</evidence>
<dbReference type="RefSeq" id="WP_184297117.1">
    <property type="nucleotide sequence ID" value="NZ_JACHLP010000002.1"/>
</dbReference>
<dbReference type="InterPro" id="IPR012495">
    <property type="entry name" value="TadE-like_dom"/>
</dbReference>
<comment type="caution">
    <text evidence="3">The sequence shown here is derived from an EMBL/GenBank/DDBJ whole genome shotgun (WGS) entry which is preliminary data.</text>
</comment>
<accession>A0A840L7K0</accession>
<keyword evidence="4" id="KW-1185">Reference proteome</keyword>
<feature type="region of interest" description="Disordered" evidence="1">
    <location>
        <begin position="204"/>
        <end position="251"/>
    </location>
</feature>
<feature type="domain" description="TadE-like" evidence="2">
    <location>
        <begin position="1"/>
        <end position="40"/>
    </location>
</feature>
<proteinExistence type="predicted"/>
<dbReference type="AlphaFoldDB" id="A0A840L7K0"/>
<gene>
    <name evidence="3" type="ORF">HNP55_001150</name>
</gene>
<dbReference type="Pfam" id="PF07811">
    <property type="entry name" value="TadE"/>
    <property type="match status" value="1"/>
</dbReference>
<organism evidence="3 4">
    <name type="scientific">Roseateles oligotrophus</name>
    <dbReference type="NCBI Taxonomy" id="1769250"/>
    <lineage>
        <taxon>Bacteria</taxon>
        <taxon>Pseudomonadati</taxon>
        <taxon>Pseudomonadota</taxon>
        <taxon>Betaproteobacteria</taxon>
        <taxon>Burkholderiales</taxon>
        <taxon>Sphaerotilaceae</taxon>
        <taxon>Roseateles</taxon>
    </lineage>
</organism>
<name>A0A840L7K0_9BURK</name>